<dbReference type="Gene3D" id="1.20.1050.10">
    <property type="match status" value="1"/>
</dbReference>
<organism evidence="3 4">
    <name type="scientific">Pseudomonas syringae</name>
    <dbReference type="NCBI Taxonomy" id="317"/>
    <lineage>
        <taxon>Bacteria</taxon>
        <taxon>Pseudomonadati</taxon>
        <taxon>Pseudomonadota</taxon>
        <taxon>Gammaproteobacteria</taxon>
        <taxon>Pseudomonadales</taxon>
        <taxon>Pseudomonadaceae</taxon>
        <taxon>Pseudomonas</taxon>
    </lineage>
</organism>
<dbReference type="EMBL" id="JPQT01000113">
    <property type="protein sequence ID" value="KFE50053.1"/>
    <property type="molecule type" value="Genomic_DNA"/>
</dbReference>
<dbReference type="PANTHER" id="PTHR44051">
    <property type="entry name" value="GLUTATHIONE S-TRANSFERASE-RELATED"/>
    <property type="match status" value="1"/>
</dbReference>
<dbReference type="PROSITE" id="PS50405">
    <property type="entry name" value="GST_CTER"/>
    <property type="match status" value="1"/>
</dbReference>
<dbReference type="AlphaFoldDB" id="A0A085V3P0"/>
<reference evidence="3 4" key="1">
    <citation type="submission" date="2014-07" db="EMBL/GenBank/DDBJ databases">
        <title>Draft Genome Sequences of Environmental Pseudomonas syringae strains.</title>
        <authorList>
            <person name="Baltrus D.A."/>
            <person name="Berge O."/>
            <person name="Morris C."/>
        </authorList>
    </citation>
    <scope>NUCLEOTIDE SEQUENCE [LARGE SCALE GENOMIC DNA]</scope>
    <source>
        <strain evidence="3 4">CEB003</strain>
    </source>
</reference>
<dbReference type="InterPro" id="IPR004045">
    <property type="entry name" value="Glutathione_S-Trfase_N"/>
</dbReference>
<name>A0A085V3P0_PSESX</name>
<dbReference type="SUPFAM" id="SSF47616">
    <property type="entry name" value="GST C-terminal domain-like"/>
    <property type="match status" value="1"/>
</dbReference>
<dbReference type="InterPro" id="IPR036249">
    <property type="entry name" value="Thioredoxin-like_sf"/>
</dbReference>
<dbReference type="PROSITE" id="PS50404">
    <property type="entry name" value="GST_NTER"/>
    <property type="match status" value="1"/>
</dbReference>
<feature type="domain" description="GST N-terminal" evidence="1">
    <location>
        <begin position="1"/>
        <end position="87"/>
    </location>
</feature>
<gene>
    <name evidence="3" type="ORF">IV02_18180</name>
</gene>
<dbReference type="InterPro" id="IPR040079">
    <property type="entry name" value="Glutathione_S-Trfase"/>
</dbReference>
<dbReference type="CDD" id="cd03048">
    <property type="entry name" value="GST_N_Ure2p_like"/>
    <property type="match status" value="1"/>
</dbReference>
<dbReference type="Pfam" id="PF13410">
    <property type="entry name" value="GST_C_2"/>
    <property type="match status" value="1"/>
</dbReference>
<dbReference type="InterPro" id="IPR036282">
    <property type="entry name" value="Glutathione-S-Trfase_C_sf"/>
</dbReference>
<evidence type="ECO:0000259" key="1">
    <source>
        <dbReference type="PROSITE" id="PS50404"/>
    </source>
</evidence>
<feature type="domain" description="GST C-terminal" evidence="2">
    <location>
        <begin position="91"/>
        <end position="211"/>
    </location>
</feature>
<dbReference type="SUPFAM" id="SSF52833">
    <property type="entry name" value="Thioredoxin-like"/>
    <property type="match status" value="1"/>
</dbReference>
<dbReference type="Proteomes" id="UP000028643">
    <property type="component" value="Unassembled WGS sequence"/>
</dbReference>
<evidence type="ECO:0000313" key="3">
    <source>
        <dbReference type="EMBL" id="KFE50053.1"/>
    </source>
</evidence>
<dbReference type="Gene3D" id="3.40.30.10">
    <property type="entry name" value="Glutaredoxin"/>
    <property type="match status" value="1"/>
</dbReference>
<sequence>MIDFYYWPTGNGLKVAILLEELGQEYRTLPINIRIGEQKQDSFQRLSANGRIPAIVDHEPDAGNAPLSLFESGAILNYLANKAGRFVPAADSVERQRVQEWLFWQVGHITPYLSQLQLFKEKAPEPIPFALDLLNAEATRLYGVLEKRLGEVPFVAGEYSIADMAIFPWIQPLRQGQDLARYPHIDAWRERIKTRPAVQRAYAKGREVAAAERSLVLQ</sequence>
<dbReference type="Pfam" id="PF02798">
    <property type="entry name" value="GST_N"/>
    <property type="match status" value="1"/>
</dbReference>
<dbReference type="GO" id="GO:0016740">
    <property type="term" value="F:transferase activity"/>
    <property type="evidence" value="ECO:0007669"/>
    <property type="project" value="UniProtKB-KW"/>
</dbReference>
<dbReference type="PATRIC" id="fig|317.174.peg.3715"/>
<dbReference type="RefSeq" id="WP_047576747.1">
    <property type="nucleotide sequence ID" value="NZ_JPQT01000113.1"/>
</dbReference>
<dbReference type="SFLD" id="SFLDS00019">
    <property type="entry name" value="Glutathione_Transferase_(cytos"/>
    <property type="match status" value="1"/>
</dbReference>
<keyword evidence="3" id="KW-0808">Transferase</keyword>
<accession>A0A085V3P0</accession>
<dbReference type="InterPro" id="IPR010987">
    <property type="entry name" value="Glutathione-S-Trfase_C-like"/>
</dbReference>
<dbReference type="SFLD" id="SFLDG01151">
    <property type="entry name" value="Main.2:_Nu-like"/>
    <property type="match status" value="1"/>
</dbReference>
<dbReference type="PANTHER" id="PTHR44051:SF19">
    <property type="entry name" value="DISULFIDE-BOND OXIDOREDUCTASE YFCG"/>
    <property type="match status" value="1"/>
</dbReference>
<evidence type="ECO:0000313" key="4">
    <source>
        <dbReference type="Proteomes" id="UP000028643"/>
    </source>
</evidence>
<proteinExistence type="predicted"/>
<evidence type="ECO:0000259" key="2">
    <source>
        <dbReference type="PROSITE" id="PS50405"/>
    </source>
</evidence>
<dbReference type="SFLD" id="SFLDG00358">
    <property type="entry name" value="Main_(cytGST)"/>
    <property type="match status" value="1"/>
</dbReference>
<comment type="caution">
    <text evidence="3">The sequence shown here is derived from an EMBL/GenBank/DDBJ whole genome shotgun (WGS) entry which is preliminary data.</text>
</comment>
<protein>
    <submittedName>
        <fullName evidence="3">Glutathione S-transferase</fullName>
    </submittedName>
</protein>